<dbReference type="InterPro" id="IPR007434">
    <property type="entry name" value="FemAB-like"/>
</dbReference>
<dbReference type="EMBL" id="AMRJ01000002">
    <property type="protein sequence ID" value="EKF75728.1"/>
    <property type="molecule type" value="Genomic_DNA"/>
</dbReference>
<dbReference type="InterPro" id="IPR016181">
    <property type="entry name" value="Acyl_CoA_acyltransferase"/>
</dbReference>
<evidence type="ECO:0000313" key="1">
    <source>
        <dbReference type="EMBL" id="EKF75728.1"/>
    </source>
</evidence>
<dbReference type="eggNOG" id="COG3146">
    <property type="taxonomic scope" value="Bacteria"/>
</dbReference>
<reference evidence="1 2" key="1">
    <citation type="journal article" date="2012" name="J. Bacteriol.">
        <title>Genome Sequence of the Alkane-Degrading Bacterium Alcanivorax hongdengensis Type Strain A-11-3.</title>
        <authorList>
            <person name="Lai Q."/>
            <person name="Shao Z."/>
        </authorList>
    </citation>
    <scope>NUCLEOTIDE SEQUENCE [LARGE SCALE GENOMIC DNA]</scope>
    <source>
        <strain evidence="1 2">A-11-3</strain>
    </source>
</reference>
<organism evidence="1 2">
    <name type="scientific">Alcanivorax hongdengensis A-11-3</name>
    <dbReference type="NCBI Taxonomy" id="1177179"/>
    <lineage>
        <taxon>Bacteria</taxon>
        <taxon>Pseudomonadati</taxon>
        <taxon>Pseudomonadota</taxon>
        <taxon>Gammaproteobacteria</taxon>
        <taxon>Oceanospirillales</taxon>
        <taxon>Alcanivoracaceae</taxon>
        <taxon>Alcanivorax</taxon>
    </lineage>
</organism>
<dbReference type="PATRIC" id="fig|1177179.3.peg.523"/>
<dbReference type="OrthoDB" id="9776898at2"/>
<dbReference type="AlphaFoldDB" id="L0WFU7"/>
<dbReference type="STRING" id="1177179.A11A3_02627"/>
<sequence length="344" mass="39967">MHYPFLSEAFFTALESSGAAAPGQGWGPCHVREGDRWLPLYSRNQSRGEYVFDFSWADAYQRHGLAYYPKLVTAVPYTPVVGPRWRGDWTPASLWEAVQERLHSQRASGWHLLFPDAASREALAELPLVSRQACHFRWFNRDYTDFEGYLAAFQSRKRKNLRKERRRVSDQGIVVERRCGTQIDARDWAFFYHCYADTYYKRGQMPYLNEAFFAALAEGLGDQVMLVLASRDGQPVAAALYLFDRTRLYGRYWGALADIDCLHFELCYYQGIEFAIERGLAEFDPGVQGEHKILRGFEPVITWSMHHLVEPAFQRAIGDFCEEEARHVQAYREEARSLLPFRRD</sequence>
<dbReference type="Gene3D" id="3.40.630.30">
    <property type="match status" value="1"/>
</dbReference>
<name>L0WFU7_9GAMM</name>
<dbReference type="SUPFAM" id="SSF55729">
    <property type="entry name" value="Acyl-CoA N-acyltransferases (Nat)"/>
    <property type="match status" value="1"/>
</dbReference>
<dbReference type="RefSeq" id="WP_008927712.1">
    <property type="nucleotide sequence ID" value="NZ_AMRJ01000002.1"/>
</dbReference>
<protein>
    <recommendedName>
        <fullName evidence="3">GNAT family N-acetyltransferase</fullName>
    </recommendedName>
</protein>
<evidence type="ECO:0008006" key="3">
    <source>
        <dbReference type="Google" id="ProtNLM"/>
    </source>
</evidence>
<comment type="caution">
    <text evidence="1">The sequence shown here is derived from an EMBL/GenBank/DDBJ whole genome shotgun (WGS) entry which is preliminary data.</text>
</comment>
<keyword evidence="2" id="KW-1185">Reference proteome</keyword>
<evidence type="ECO:0000313" key="2">
    <source>
        <dbReference type="Proteomes" id="UP000010164"/>
    </source>
</evidence>
<proteinExistence type="predicted"/>
<gene>
    <name evidence="1" type="ORF">A11A3_02627</name>
</gene>
<dbReference type="Pfam" id="PF04339">
    <property type="entry name" value="FemAB_like"/>
    <property type="match status" value="1"/>
</dbReference>
<dbReference type="PANTHER" id="PTHR47017:SF1">
    <property type="entry name" value="ACYL-COA"/>
    <property type="match status" value="1"/>
</dbReference>
<dbReference type="Proteomes" id="UP000010164">
    <property type="component" value="Unassembled WGS sequence"/>
</dbReference>
<dbReference type="PANTHER" id="PTHR47017">
    <property type="entry name" value="ACYL-COA"/>
    <property type="match status" value="1"/>
</dbReference>
<accession>L0WFU7</accession>